<dbReference type="EMBL" id="JAWWNJ010000046">
    <property type="protein sequence ID" value="KAK7018604.1"/>
    <property type="molecule type" value="Genomic_DNA"/>
</dbReference>
<evidence type="ECO:0000256" key="1">
    <source>
        <dbReference type="SAM" id="MobiDB-lite"/>
    </source>
</evidence>
<proteinExistence type="predicted"/>
<gene>
    <name evidence="2" type="ORF">R3P38DRAFT_3274651</name>
</gene>
<protein>
    <recommendedName>
        <fullName evidence="4">BTB domain-containing protein</fullName>
    </recommendedName>
</protein>
<sequence length="380" mass="43079">MQSDPSSQSLAQTRTKKRPRTDSFDNEIALALTGLTDIPSISVARDPKYYQVNGDCKIRVGNTLFSIHRSLFEPDFLAFQSMLQLNSASGLTDENPIILARDTAEHFRALCWALYALSNSLTPEQTEGNSIELLTDLAFISHKYQLATIQSWSMNAIRRKCDHDICLWDNEKSYLIHCPDHLLSILLRLFVLYDETALQLLVTNSWITRLTSELPLSAFSTAFEFAEDNKLRTFLGQLYYARLTVADHESRHATFPQVNFPLQELEERHVQRIMRGSWALSNAWQNLLLSLPSLPAHSGCQQHDSKCIPEWKKLWASASTRGSVSDIRSKLRYIRDCLVNASYYGNGRISLGCITAGQSIVVPLIEKVELAFPDYFLGPE</sequence>
<name>A0AAW0B0G4_9AGAR</name>
<organism evidence="2 3">
    <name type="scientific">Favolaschia claudopus</name>
    <dbReference type="NCBI Taxonomy" id="2862362"/>
    <lineage>
        <taxon>Eukaryota</taxon>
        <taxon>Fungi</taxon>
        <taxon>Dikarya</taxon>
        <taxon>Basidiomycota</taxon>
        <taxon>Agaricomycotina</taxon>
        <taxon>Agaricomycetes</taxon>
        <taxon>Agaricomycetidae</taxon>
        <taxon>Agaricales</taxon>
        <taxon>Marasmiineae</taxon>
        <taxon>Mycenaceae</taxon>
        <taxon>Favolaschia</taxon>
    </lineage>
</organism>
<feature type="compositionally biased region" description="Polar residues" evidence="1">
    <location>
        <begin position="1"/>
        <end position="13"/>
    </location>
</feature>
<dbReference type="Gene3D" id="3.30.710.10">
    <property type="entry name" value="Potassium Channel Kv1.1, Chain A"/>
    <property type="match status" value="1"/>
</dbReference>
<accession>A0AAW0B0G4</accession>
<evidence type="ECO:0008006" key="4">
    <source>
        <dbReference type="Google" id="ProtNLM"/>
    </source>
</evidence>
<keyword evidence="3" id="KW-1185">Reference proteome</keyword>
<feature type="region of interest" description="Disordered" evidence="1">
    <location>
        <begin position="1"/>
        <end position="21"/>
    </location>
</feature>
<comment type="caution">
    <text evidence="2">The sequence shown here is derived from an EMBL/GenBank/DDBJ whole genome shotgun (WGS) entry which is preliminary data.</text>
</comment>
<dbReference type="InterPro" id="IPR011333">
    <property type="entry name" value="SKP1/BTB/POZ_sf"/>
</dbReference>
<evidence type="ECO:0000313" key="3">
    <source>
        <dbReference type="Proteomes" id="UP001362999"/>
    </source>
</evidence>
<reference evidence="2 3" key="1">
    <citation type="journal article" date="2024" name="J Genomics">
        <title>Draft genome sequencing and assembly of Favolaschia claudopus CIRM-BRFM 2984 isolated from oak limbs.</title>
        <authorList>
            <person name="Navarro D."/>
            <person name="Drula E."/>
            <person name="Chaduli D."/>
            <person name="Cazenave R."/>
            <person name="Ahrendt S."/>
            <person name="Wang J."/>
            <person name="Lipzen A."/>
            <person name="Daum C."/>
            <person name="Barry K."/>
            <person name="Grigoriev I.V."/>
            <person name="Favel A."/>
            <person name="Rosso M.N."/>
            <person name="Martin F."/>
        </authorList>
    </citation>
    <scope>NUCLEOTIDE SEQUENCE [LARGE SCALE GENOMIC DNA]</scope>
    <source>
        <strain evidence="2 3">CIRM-BRFM 2984</strain>
    </source>
</reference>
<evidence type="ECO:0000313" key="2">
    <source>
        <dbReference type="EMBL" id="KAK7018604.1"/>
    </source>
</evidence>
<dbReference type="AlphaFoldDB" id="A0AAW0B0G4"/>
<dbReference type="Proteomes" id="UP001362999">
    <property type="component" value="Unassembled WGS sequence"/>
</dbReference>